<keyword evidence="2" id="KW-1185">Reference proteome</keyword>
<evidence type="ECO:0000313" key="2">
    <source>
        <dbReference type="Proteomes" id="UP000601055"/>
    </source>
</evidence>
<sequence>MKNFRIMISMIMFLIVIMLGCSSDKVRDFIPGTYVNSAGGEFSVASDTLEVELIKGNNYVIHRRTGFNLVTDGKLGKREYEVEKWSAVYSSNTQVLTETKKGKLISFFPDSGLLRVGQRSYKKMD</sequence>
<comment type="caution">
    <text evidence="1">The sequence shown here is derived from an EMBL/GenBank/DDBJ whole genome shotgun (WGS) entry which is preliminary data.</text>
</comment>
<accession>A0A923E1S6</accession>
<dbReference type="AlphaFoldDB" id="A0A923E1S6"/>
<name>A0A923E1S6_9SPHI</name>
<protein>
    <submittedName>
        <fullName evidence="1">Uncharacterized protein</fullName>
    </submittedName>
</protein>
<organism evidence="1 2">
    <name type="scientific">Pedobacter planticolens</name>
    <dbReference type="NCBI Taxonomy" id="2679964"/>
    <lineage>
        <taxon>Bacteria</taxon>
        <taxon>Pseudomonadati</taxon>
        <taxon>Bacteroidota</taxon>
        <taxon>Sphingobacteriia</taxon>
        <taxon>Sphingobacteriales</taxon>
        <taxon>Sphingobacteriaceae</taxon>
        <taxon>Pedobacter</taxon>
    </lineage>
</organism>
<dbReference type="RefSeq" id="WP_182923451.1">
    <property type="nucleotide sequence ID" value="NZ_WNXD01000002.1"/>
</dbReference>
<dbReference type="PROSITE" id="PS51257">
    <property type="entry name" value="PROKAR_LIPOPROTEIN"/>
    <property type="match status" value="1"/>
</dbReference>
<dbReference type="EMBL" id="WNXD01000002">
    <property type="protein sequence ID" value="MBB2146813.1"/>
    <property type="molecule type" value="Genomic_DNA"/>
</dbReference>
<dbReference type="Proteomes" id="UP000601055">
    <property type="component" value="Unassembled WGS sequence"/>
</dbReference>
<reference evidence="1" key="1">
    <citation type="submission" date="2019-11" db="EMBL/GenBank/DDBJ databases">
        <title>Description of Pedobacter sp. LMG 31464T.</title>
        <authorList>
            <person name="Carlier A."/>
            <person name="Qi S."/>
            <person name="Vandamme P."/>
        </authorList>
    </citation>
    <scope>NUCLEOTIDE SEQUENCE</scope>
    <source>
        <strain evidence="1">LMG 31464</strain>
    </source>
</reference>
<evidence type="ECO:0000313" key="1">
    <source>
        <dbReference type="EMBL" id="MBB2146813.1"/>
    </source>
</evidence>
<proteinExistence type="predicted"/>
<gene>
    <name evidence="1" type="ORF">GM921_15020</name>
</gene>